<evidence type="ECO:0000256" key="1">
    <source>
        <dbReference type="ARBA" id="ARBA00004651"/>
    </source>
</evidence>
<keyword evidence="3" id="KW-0813">Transport</keyword>
<dbReference type="Proteomes" id="UP001579974">
    <property type="component" value="Unassembled WGS sequence"/>
</dbReference>
<feature type="transmembrane region" description="Helical" evidence="8">
    <location>
        <begin position="188"/>
        <end position="210"/>
    </location>
</feature>
<keyword evidence="10" id="KW-1185">Reference proteome</keyword>
<evidence type="ECO:0000256" key="6">
    <source>
        <dbReference type="ARBA" id="ARBA00022989"/>
    </source>
</evidence>
<dbReference type="Pfam" id="PF03547">
    <property type="entry name" value="Mem_trans"/>
    <property type="match status" value="1"/>
</dbReference>
<dbReference type="PANTHER" id="PTHR36838">
    <property type="entry name" value="AUXIN EFFLUX CARRIER FAMILY PROTEIN"/>
    <property type="match status" value="1"/>
</dbReference>
<feature type="transmembrane region" description="Helical" evidence="8">
    <location>
        <begin position="6"/>
        <end position="24"/>
    </location>
</feature>
<feature type="transmembrane region" description="Helical" evidence="8">
    <location>
        <begin position="165"/>
        <end position="182"/>
    </location>
</feature>
<protein>
    <submittedName>
        <fullName evidence="9">AEC family transporter</fullName>
    </submittedName>
</protein>
<dbReference type="InterPro" id="IPR038770">
    <property type="entry name" value="Na+/solute_symporter_sf"/>
</dbReference>
<comment type="similarity">
    <text evidence="2">Belongs to the auxin efflux carrier (TC 2.A.69) family.</text>
</comment>
<evidence type="ECO:0000256" key="7">
    <source>
        <dbReference type="ARBA" id="ARBA00023136"/>
    </source>
</evidence>
<dbReference type="RefSeq" id="WP_275475658.1">
    <property type="nucleotide sequence ID" value="NZ_CP162940.1"/>
</dbReference>
<feature type="transmembrane region" description="Helical" evidence="8">
    <location>
        <begin position="127"/>
        <end position="145"/>
    </location>
</feature>
<reference evidence="9 10" key="1">
    <citation type="journal article" date="2024" name="Int. J. Mol. Sci.">
        <title>Exploration of Alicyclobacillus spp. Genome in Search of Antibiotic Resistance.</title>
        <authorList>
            <person name="Bucka-Kolendo J."/>
            <person name="Kiousi D.E."/>
            <person name="Dekowska A."/>
            <person name="Mikolajczuk-Szczyrba A."/>
            <person name="Karadedos D.M."/>
            <person name="Michael P."/>
            <person name="Galanis A."/>
            <person name="Sokolowska B."/>
        </authorList>
    </citation>
    <scope>NUCLEOTIDE SEQUENCE [LARGE SCALE GENOMIC DNA]</scope>
    <source>
        <strain evidence="9 10">KKP 3000</strain>
    </source>
</reference>
<accession>A0ABV5AB15</accession>
<gene>
    <name evidence="9" type="ORF">KKP3000_001256</name>
</gene>
<evidence type="ECO:0000256" key="2">
    <source>
        <dbReference type="ARBA" id="ARBA00010145"/>
    </source>
</evidence>
<evidence type="ECO:0000256" key="4">
    <source>
        <dbReference type="ARBA" id="ARBA00022475"/>
    </source>
</evidence>
<proteinExistence type="inferred from homology"/>
<keyword evidence="4" id="KW-1003">Cell membrane</keyword>
<dbReference type="PANTHER" id="PTHR36838:SF1">
    <property type="entry name" value="SLR1864 PROTEIN"/>
    <property type="match status" value="1"/>
</dbReference>
<dbReference type="InterPro" id="IPR004776">
    <property type="entry name" value="Mem_transp_PIN-like"/>
</dbReference>
<comment type="caution">
    <text evidence="9">The sequence shown here is derived from an EMBL/GenBank/DDBJ whole genome shotgun (WGS) entry which is preliminary data.</text>
</comment>
<evidence type="ECO:0000256" key="8">
    <source>
        <dbReference type="SAM" id="Phobius"/>
    </source>
</evidence>
<evidence type="ECO:0000313" key="10">
    <source>
        <dbReference type="Proteomes" id="UP001579974"/>
    </source>
</evidence>
<evidence type="ECO:0000313" key="9">
    <source>
        <dbReference type="EMBL" id="MFB5188822.1"/>
    </source>
</evidence>
<evidence type="ECO:0000256" key="3">
    <source>
        <dbReference type="ARBA" id="ARBA00022448"/>
    </source>
</evidence>
<keyword evidence="5 8" id="KW-0812">Transmembrane</keyword>
<organism evidence="9 10">
    <name type="scientific">Alicyclobacillus fastidiosus</name>
    <dbReference type="NCBI Taxonomy" id="392011"/>
    <lineage>
        <taxon>Bacteria</taxon>
        <taxon>Bacillati</taxon>
        <taxon>Bacillota</taxon>
        <taxon>Bacilli</taxon>
        <taxon>Bacillales</taxon>
        <taxon>Alicyclobacillaceae</taxon>
        <taxon>Alicyclobacillus</taxon>
    </lineage>
</organism>
<name>A0ABV5AB15_9BACL</name>
<feature type="transmembrane region" description="Helical" evidence="8">
    <location>
        <begin position="279"/>
        <end position="299"/>
    </location>
</feature>
<feature type="transmembrane region" description="Helical" evidence="8">
    <location>
        <begin position="36"/>
        <end position="54"/>
    </location>
</feature>
<keyword evidence="7 8" id="KW-0472">Membrane</keyword>
<dbReference type="EMBL" id="JBDXSU010000001">
    <property type="protein sequence ID" value="MFB5188822.1"/>
    <property type="molecule type" value="Genomic_DNA"/>
</dbReference>
<dbReference type="Gene3D" id="1.20.1530.20">
    <property type="match status" value="2"/>
</dbReference>
<sequence>MDHYWITMSTVVMPIIVVCLFGSLVQRWVPIQTESLANVSLYILAPSLVLGALAGSDKGPTNLWSIVEFTALQTALCWGVAACTAKLCRFQPEVSSGITLTTVFGNASNYGLPVLLLAYGTTGLVNGATYVIGQIVLMNCLGLYIASRSKVRPREALVQILKTPLIYAVILGVIVCLFQIAIPKGVMSGLQMLGNSYPALVLVILGIQLGRIRWTGIRRKEVWIAVILRQCVVPILSELCIWMIGIHGILASILLVQSSMPAAVNAIVVANKYGSDKELITLTVAITTIISFLSLPLLISMT</sequence>
<comment type="subcellular location">
    <subcellularLocation>
        <location evidence="1">Cell membrane</location>
        <topology evidence="1">Multi-pass membrane protein</topology>
    </subcellularLocation>
</comment>
<keyword evidence="6 8" id="KW-1133">Transmembrane helix</keyword>
<evidence type="ECO:0000256" key="5">
    <source>
        <dbReference type="ARBA" id="ARBA00022692"/>
    </source>
</evidence>